<feature type="compositionally biased region" description="Low complexity" evidence="1">
    <location>
        <begin position="469"/>
        <end position="478"/>
    </location>
</feature>
<accession>A0AAV9ZYB6</accession>
<protein>
    <submittedName>
        <fullName evidence="2">Uncharacterized protein</fullName>
    </submittedName>
</protein>
<keyword evidence="3" id="KW-1185">Reference proteome</keyword>
<comment type="caution">
    <text evidence="2">The sequence shown here is derived from an EMBL/GenBank/DDBJ whole genome shotgun (WGS) entry which is preliminary data.</text>
</comment>
<evidence type="ECO:0000256" key="1">
    <source>
        <dbReference type="SAM" id="MobiDB-lite"/>
    </source>
</evidence>
<feature type="region of interest" description="Disordered" evidence="1">
    <location>
        <begin position="245"/>
        <end position="328"/>
    </location>
</feature>
<proteinExistence type="predicted"/>
<feature type="compositionally biased region" description="Polar residues" evidence="1">
    <location>
        <begin position="250"/>
        <end position="266"/>
    </location>
</feature>
<feature type="compositionally biased region" description="Low complexity" evidence="1">
    <location>
        <begin position="496"/>
        <end position="510"/>
    </location>
</feature>
<name>A0AAV9ZYB6_9AGAR</name>
<organism evidence="2 3">
    <name type="scientific">Favolaschia claudopus</name>
    <dbReference type="NCBI Taxonomy" id="2862362"/>
    <lineage>
        <taxon>Eukaryota</taxon>
        <taxon>Fungi</taxon>
        <taxon>Dikarya</taxon>
        <taxon>Basidiomycota</taxon>
        <taxon>Agaricomycotina</taxon>
        <taxon>Agaricomycetes</taxon>
        <taxon>Agaricomycetidae</taxon>
        <taxon>Agaricales</taxon>
        <taxon>Marasmiineae</taxon>
        <taxon>Mycenaceae</taxon>
        <taxon>Favolaschia</taxon>
    </lineage>
</organism>
<dbReference type="AlphaFoldDB" id="A0AAV9ZYB6"/>
<feature type="compositionally biased region" description="Low complexity" evidence="1">
    <location>
        <begin position="340"/>
        <end position="365"/>
    </location>
</feature>
<reference evidence="2 3" key="1">
    <citation type="journal article" date="2024" name="J Genomics">
        <title>Draft genome sequencing and assembly of Favolaschia claudopus CIRM-BRFM 2984 isolated from oak limbs.</title>
        <authorList>
            <person name="Navarro D."/>
            <person name="Drula E."/>
            <person name="Chaduli D."/>
            <person name="Cazenave R."/>
            <person name="Ahrendt S."/>
            <person name="Wang J."/>
            <person name="Lipzen A."/>
            <person name="Daum C."/>
            <person name="Barry K."/>
            <person name="Grigoriev I.V."/>
            <person name="Favel A."/>
            <person name="Rosso M.N."/>
            <person name="Martin F."/>
        </authorList>
    </citation>
    <scope>NUCLEOTIDE SEQUENCE [LARGE SCALE GENOMIC DNA]</scope>
    <source>
        <strain evidence="2 3">CIRM-BRFM 2984</strain>
    </source>
</reference>
<feature type="compositionally biased region" description="Basic and acidic residues" evidence="1">
    <location>
        <begin position="450"/>
        <end position="468"/>
    </location>
</feature>
<feature type="compositionally biased region" description="Polar residues" evidence="1">
    <location>
        <begin position="400"/>
        <end position="413"/>
    </location>
</feature>
<feature type="compositionally biased region" description="Polar residues" evidence="1">
    <location>
        <begin position="424"/>
        <end position="446"/>
    </location>
</feature>
<sequence>MPSSPQHIPLPYSPSPSTHSSFDKFAPDNSDLHEFGILPLQPYNGAVDRKELSSSVLPVTLSVNIPTLQSSGRIGKVTDTQSRRLECLRIGSSAINKTFLSDVSVAPRRLHSDSLFGKELKLLQDVLSTIQHIPVPLSSSFAYRVHKFNYLLLLRILWNLRKRAEDSLRLLGKAVPCIPSWADDANIAHFYNANDFEILGVCFRAEVENFLVHIDESFDFIGNCPRSPDTSTAHAAAEFARSKHIPTAKAQPSQQPPMHNKFTPSQPRDRFTPGFTHPSRPRSSSILSSSNSALPNTFRTNNSSLTNRRPFSYQPSPSRGISSRTNDDGIRRTAATTHFSSYSLQSSGRSYHSPTQASSAQSPSPVYSEDLNFDGVHDRGRYTPSINSSGRRSRTRSELSDSVDSTQASNSRTVGRVFRDSDSDSSNTPQGHSETANRVGTDSDGSGENAYHDNDSEIESDYHSESHSQRQSSDSRSSGGHHDSDYEVSDDTSDHSGYSSADNGGYSSSS</sequence>
<feature type="region of interest" description="Disordered" evidence="1">
    <location>
        <begin position="340"/>
        <end position="510"/>
    </location>
</feature>
<gene>
    <name evidence="2" type="ORF">R3P38DRAFT_3222367</name>
</gene>
<dbReference type="Proteomes" id="UP001362999">
    <property type="component" value="Unassembled WGS sequence"/>
</dbReference>
<feature type="region of interest" description="Disordered" evidence="1">
    <location>
        <begin position="1"/>
        <end position="25"/>
    </location>
</feature>
<feature type="compositionally biased region" description="Polar residues" evidence="1">
    <location>
        <begin position="297"/>
        <end position="324"/>
    </location>
</feature>
<evidence type="ECO:0000313" key="3">
    <source>
        <dbReference type="Proteomes" id="UP001362999"/>
    </source>
</evidence>
<dbReference type="EMBL" id="JAWWNJ010000098">
    <property type="protein sequence ID" value="KAK6996240.1"/>
    <property type="molecule type" value="Genomic_DNA"/>
</dbReference>
<evidence type="ECO:0000313" key="2">
    <source>
        <dbReference type="EMBL" id="KAK6996240.1"/>
    </source>
</evidence>
<feature type="compositionally biased region" description="Low complexity" evidence="1">
    <location>
        <begin position="281"/>
        <end position="296"/>
    </location>
</feature>